<reference evidence="2 3" key="1">
    <citation type="submission" date="2022-04" db="EMBL/GenBank/DDBJ databases">
        <title>Spirosoma sp. strain RP8 genome sequencing and assembly.</title>
        <authorList>
            <person name="Jung Y."/>
        </authorList>
    </citation>
    <scope>NUCLEOTIDE SEQUENCE [LARGE SCALE GENOMIC DNA]</scope>
    <source>
        <strain evidence="2 3">RP8</strain>
    </source>
</reference>
<feature type="chain" id="PRO_5047017863" evidence="1">
    <location>
        <begin position="25"/>
        <end position="456"/>
    </location>
</feature>
<dbReference type="RefSeq" id="WP_248475155.1">
    <property type="nucleotide sequence ID" value="NZ_JALPRF010000001.1"/>
</dbReference>
<accession>A0ABT0HDN4</accession>
<dbReference type="InterPro" id="IPR025515">
    <property type="entry name" value="DUF4403"/>
</dbReference>
<gene>
    <name evidence="2" type="ORF">M0L20_00355</name>
</gene>
<dbReference type="Proteomes" id="UP001202180">
    <property type="component" value="Unassembled WGS sequence"/>
</dbReference>
<organism evidence="2 3">
    <name type="scientific">Spirosoma liriopis</name>
    <dbReference type="NCBI Taxonomy" id="2937440"/>
    <lineage>
        <taxon>Bacteria</taxon>
        <taxon>Pseudomonadati</taxon>
        <taxon>Bacteroidota</taxon>
        <taxon>Cytophagia</taxon>
        <taxon>Cytophagales</taxon>
        <taxon>Cytophagaceae</taxon>
        <taxon>Spirosoma</taxon>
    </lineage>
</organism>
<sequence length="456" mass="51388">MKLLRRIQLPIALAVVLFTSQCQQVETEPPKADGFDPPIPSQISYLAGPITFQLTELEKKINKELDPVLVGKKTKGGIFSFRIERSGPVHIQYVDQQIRFSAPLQIWLIQPFGASDASPQKPFCALQVNFQSPLRVTPNWRLASNVKFTDYQWISEPEIRLFGKEISLTNFAQRILDNHRTSIEKAIDTAVYEDLRLDAMVKPVWQDIQKPLLLEKEYGLWLIPKPISVAASPITGNTKQITTHLRIAFETRTDLKSEEPIQPLVPLPQLQKRDTVSQIADLRVVGFIPYADINRMLSRILSKEPKKVALGTLTINKASVYGGQRTVIVKTEVNGLVDGTLYLRGRPVFDTLTKTLHVKDLDFDAQTDNALSKFSNTVVHKGLRKLMERMLVIPMGSEIEQLPKKINEAFEKGPGKKTDLGIQSFRLVPQTIAVRPDGIQVLIHVQSKVAIQIQKL</sequence>
<dbReference type="EMBL" id="JALPRF010000001">
    <property type="protein sequence ID" value="MCK8490277.1"/>
    <property type="molecule type" value="Genomic_DNA"/>
</dbReference>
<protein>
    <submittedName>
        <fullName evidence="2">DUF4403 family protein</fullName>
    </submittedName>
</protein>
<evidence type="ECO:0000313" key="3">
    <source>
        <dbReference type="Proteomes" id="UP001202180"/>
    </source>
</evidence>
<comment type="caution">
    <text evidence="2">The sequence shown here is derived from an EMBL/GenBank/DDBJ whole genome shotgun (WGS) entry which is preliminary data.</text>
</comment>
<keyword evidence="3" id="KW-1185">Reference proteome</keyword>
<name>A0ABT0HDN4_9BACT</name>
<evidence type="ECO:0000313" key="2">
    <source>
        <dbReference type="EMBL" id="MCK8490277.1"/>
    </source>
</evidence>
<keyword evidence="1" id="KW-0732">Signal</keyword>
<proteinExistence type="predicted"/>
<feature type="signal peptide" evidence="1">
    <location>
        <begin position="1"/>
        <end position="24"/>
    </location>
</feature>
<evidence type="ECO:0000256" key="1">
    <source>
        <dbReference type="SAM" id="SignalP"/>
    </source>
</evidence>
<dbReference type="Pfam" id="PF14356">
    <property type="entry name" value="DUF4403"/>
    <property type="match status" value="1"/>
</dbReference>